<evidence type="ECO:0000256" key="3">
    <source>
        <dbReference type="ARBA" id="ARBA00022737"/>
    </source>
</evidence>
<dbReference type="PANTHER" id="PTHR24373">
    <property type="entry name" value="SLIT RELATED LEUCINE-RICH REPEAT NEURONAL PROTEIN"/>
    <property type="match status" value="1"/>
</dbReference>
<evidence type="ECO:0000256" key="4">
    <source>
        <dbReference type="SAM" id="SignalP"/>
    </source>
</evidence>
<reference evidence="5" key="1">
    <citation type="journal article" date="2020" name="Cell">
        <title>Large-Scale Comparative Analyses of Tick Genomes Elucidate Their Genetic Diversity and Vector Capacities.</title>
        <authorList>
            <consortium name="Tick Genome and Microbiome Consortium (TIGMIC)"/>
            <person name="Jia N."/>
            <person name="Wang J."/>
            <person name="Shi W."/>
            <person name="Du L."/>
            <person name="Sun Y."/>
            <person name="Zhan W."/>
            <person name="Jiang J.F."/>
            <person name="Wang Q."/>
            <person name="Zhang B."/>
            <person name="Ji P."/>
            <person name="Bell-Sakyi L."/>
            <person name="Cui X.M."/>
            <person name="Yuan T.T."/>
            <person name="Jiang B.G."/>
            <person name="Yang W.F."/>
            <person name="Lam T.T."/>
            <person name="Chang Q.C."/>
            <person name="Ding S.J."/>
            <person name="Wang X.J."/>
            <person name="Zhu J.G."/>
            <person name="Ruan X.D."/>
            <person name="Zhao L."/>
            <person name="Wei J.T."/>
            <person name="Ye R.Z."/>
            <person name="Que T.C."/>
            <person name="Du C.H."/>
            <person name="Zhou Y.H."/>
            <person name="Cheng J.X."/>
            <person name="Dai P.F."/>
            <person name="Guo W.B."/>
            <person name="Han X.H."/>
            <person name="Huang E.J."/>
            <person name="Li L.F."/>
            <person name="Wei W."/>
            <person name="Gao Y.C."/>
            <person name="Liu J.Z."/>
            <person name="Shao H.Z."/>
            <person name="Wang X."/>
            <person name="Wang C.C."/>
            <person name="Yang T.C."/>
            <person name="Huo Q.B."/>
            <person name="Li W."/>
            <person name="Chen H.Y."/>
            <person name="Chen S.E."/>
            <person name="Zhou L.G."/>
            <person name="Ni X.B."/>
            <person name="Tian J.H."/>
            <person name="Sheng Y."/>
            <person name="Liu T."/>
            <person name="Pan Y.S."/>
            <person name="Xia L.Y."/>
            <person name="Li J."/>
            <person name="Zhao F."/>
            <person name="Cao W.C."/>
        </authorList>
    </citation>
    <scope>NUCLEOTIDE SEQUENCE</scope>
    <source>
        <strain evidence="5">Rsan-2018</strain>
    </source>
</reference>
<reference evidence="5" key="2">
    <citation type="submission" date="2021-09" db="EMBL/GenBank/DDBJ databases">
        <authorList>
            <person name="Jia N."/>
            <person name="Wang J."/>
            <person name="Shi W."/>
            <person name="Du L."/>
            <person name="Sun Y."/>
            <person name="Zhan W."/>
            <person name="Jiang J."/>
            <person name="Wang Q."/>
            <person name="Zhang B."/>
            <person name="Ji P."/>
            <person name="Sakyi L.B."/>
            <person name="Cui X."/>
            <person name="Yuan T."/>
            <person name="Jiang B."/>
            <person name="Yang W."/>
            <person name="Lam T.T.-Y."/>
            <person name="Chang Q."/>
            <person name="Ding S."/>
            <person name="Wang X."/>
            <person name="Zhu J."/>
            <person name="Ruan X."/>
            <person name="Zhao L."/>
            <person name="Wei J."/>
            <person name="Que T."/>
            <person name="Du C."/>
            <person name="Cheng J."/>
            <person name="Dai P."/>
            <person name="Han X."/>
            <person name="Huang E."/>
            <person name="Gao Y."/>
            <person name="Liu J."/>
            <person name="Shao H."/>
            <person name="Ye R."/>
            <person name="Li L."/>
            <person name="Wei W."/>
            <person name="Wang X."/>
            <person name="Wang C."/>
            <person name="Huo Q."/>
            <person name="Li W."/>
            <person name="Guo W."/>
            <person name="Chen H."/>
            <person name="Chen S."/>
            <person name="Zhou L."/>
            <person name="Zhou L."/>
            <person name="Ni X."/>
            <person name="Tian J."/>
            <person name="Zhou Y."/>
            <person name="Sheng Y."/>
            <person name="Liu T."/>
            <person name="Pan Y."/>
            <person name="Xia L."/>
            <person name="Li J."/>
            <person name="Zhao F."/>
            <person name="Cao W."/>
        </authorList>
    </citation>
    <scope>NUCLEOTIDE SEQUENCE</scope>
    <source>
        <strain evidence="5">Rsan-2018</strain>
        <tissue evidence="5">Larvae</tissue>
    </source>
</reference>
<dbReference type="SMART" id="SM00364">
    <property type="entry name" value="LRR_BAC"/>
    <property type="match status" value="5"/>
</dbReference>
<gene>
    <name evidence="5" type="ORF">HPB52_017650</name>
</gene>
<comment type="caution">
    <text evidence="5">The sequence shown here is derived from an EMBL/GenBank/DDBJ whole genome shotgun (WGS) entry which is preliminary data.</text>
</comment>
<evidence type="ECO:0000313" key="6">
    <source>
        <dbReference type="Proteomes" id="UP000821837"/>
    </source>
</evidence>
<dbReference type="AlphaFoldDB" id="A0A9D4SSM4"/>
<organism evidence="5 6">
    <name type="scientific">Rhipicephalus sanguineus</name>
    <name type="common">Brown dog tick</name>
    <name type="synonym">Ixodes sanguineus</name>
    <dbReference type="NCBI Taxonomy" id="34632"/>
    <lineage>
        <taxon>Eukaryota</taxon>
        <taxon>Metazoa</taxon>
        <taxon>Ecdysozoa</taxon>
        <taxon>Arthropoda</taxon>
        <taxon>Chelicerata</taxon>
        <taxon>Arachnida</taxon>
        <taxon>Acari</taxon>
        <taxon>Parasitiformes</taxon>
        <taxon>Ixodida</taxon>
        <taxon>Ixodoidea</taxon>
        <taxon>Ixodidae</taxon>
        <taxon>Rhipicephalinae</taxon>
        <taxon>Rhipicephalus</taxon>
        <taxon>Rhipicephalus</taxon>
    </lineage>
</organism>
<dbReference type="InterPro" id="IPR001611">
    <property type="entry name" value="Leu-rich_rpt"/>
</dbReference>
<dbReference type="InterPro" id="IPR003591">
    <property type="entry name" value="Leu-rich_rpt_typical-subtyp"/>
</dbReference>
<dbReference type="SMART" id="SM00369">
    <property type="entry name" value="LRR_TYP"/>
    <property type="match status" value="31"/>
</dbReference>
<dbReference type="Proteomes" id="UP000821837">
    <property type="component" value="Unassembled WGS sequence"/>
</dbReference>
<dbReference type="PANTHER" id="PTHR24373:SF275">
    <property type="entry name" value="TIR DOMAIN-CONTAINING PROTEIN"/>
    <property type="match status" value="1"/>
</dbReference>
<feature type="signal peptide" evidence="4">
    <location>
        <begin position="1"/>
        <end position="28"/>
    </location>
</feature>
<protein>
    <recommendedName>
        <fullName evidence="7">Chaoptin</fullName>
    </recommendedName>
</protein>
<keyword evidence="3" id="KW-0677">Repeat</keyword>
<accession>A0A9D4SSM4</accession>
<keyword evidence="6" id="KW-1185">Reference proteome</keyword>
<dbReference type="Gene3D" id="3.80.10.10">
    <property type="entry name" value="Ribonuclease Inhibitor"/>
    <property type="match status" value="8"/>
</dbReference>
<dbReference type="InterPro" id="IPR050328">
    <property type="entry name" value="Dev_Immune_Receptor"/>
</dbReference>
<dbReference type="PROSITE" id="PS51450">
    <property type="entry name" value="LRR"/>
    <property type="match status" value="10"/>
</dbReference>
<evidence type="ECO:0000313" key="5">
    <source>
        <dbReference type="EMBL" id="KAH7944257.1"/>
    </source>
</evidence>
<feature type="chain" id="PRO_5038811147" description="Chaoptin" evidence="4">
    <location>
        <begin position="29"/>
        <end position="1216"/>
    </location>
</feature>
<dbReference type="EMBL" id="JABSTV010001253">
    <property type="protein sequence ID" value="KAH7944257.1"/>
    <property type="molecule type" value="Genomic_DNA"/>
</dbReference>
<keyword evidence="2 4" id="KW-0732">Signal</keyword>
<evidence type="ECO:0000256" key="1">
    <source>
        <dbReference type="ARBA" id="ARBA00022614"/>
    </source>
</evidence>
<dbReference type="InterPro" id="IPR032675">
    <property type="entry name" value="LRR_dom_sf"/>
</dbReference>
<dbReference type="SMART" id="SM00365">
    <property type="entry name" value="LRR_SD22"/>
    <property type="match status" value="13"/>
</dbReference>
<dbReference type="SUPFAM" id="SSF52058">
    <property type="entry name" value="L domain-like"/>
    <property type="match status" value="4"/>
</dbReference>
<sequence>MHGHALSWRGRLLLRVFPLLVYVLPANAAAWQQGDASADLGGSAEPCDFHALCTCDRSKAYCRGVPLTALPETRGYSHVAIQGCTSLSVLKNASSLRPSDVISLQLNDNQLNRIERGAFAGVPNLTNLDLSRNRLTQFPAGALLTLTRLQRLDLRFNSIGELDAAELTQLARNLVSLRSLHLSGNAITSVRDVTFLAFGNLTILDLDNNDILKIEGSPFPPSLVRLNLTGNLLEQVPGVALDQLRNLSYLFLDDNAIQRLDPNWTLPTDHLDTLNLARNVVSQLSSRMFQSKKRVTVRHFVLADNYLRYLPPNLFRTLAPRHVSFSVNHLESLPEALFQGLDDVVVHLDLAHNKVRKFPRAIAKLRRLQTLNLRDNRVSELGEYDLFTCRVSLRVLDISSNDFDAVPHVALKFLSRLKSLNMADNVLTSVETQDFKHGLDGLLSLDLSGNRISHIEQNAFATLSNLANLRLLYNPITKINSNWFPKGCLNLKAIDVSGTRLEPDTVNSFLQSCQRINSLDATYAGLPNLELTALNQMSELIALNLMHNDWRYISKDSLNGTVQQKLTTIKINQNRIKEIEPRTFSDLTRLQAIDLSANEVARLETKTFNNLPNLTKLHLCRNKISVIDSGALTDLPQLRDIDLSFNKLSEFNVQFIVNRETHNPLRLNLSHNQISHLKLRDGAADVILNVTSLDLSHNIIESVARHFFWTTRHSLTSLNLSHNFLSTVSVEVASELPRVRVLDLSHNRIAQLSPRSFQASSQIHVLLLSHNRLSSLPEEAFSRMARLQVLALDDNRIAALPDDAFEETPLIQVSLSHNSLPRPFTKASAPARATLTHLDLSHNRIKLIAATEFDHLSNLEHLNLSSNEILILPGQVFANLSRLVVLDVSRNPLLRVEPGSLDLPVTALALDDCNLTSVPDVNAPNIIELSLGSNAIVNVSAAAFANLGRLRKLNLSSNRVRYIDPGLWVHVSDLRRLDVSKNPVRELGSGSFKLLSALHHLDITDLKLAFLDARTLEPLRELSVSGSELRSVAADAFEGLHPHGPFTLRVRECPLLETLPAALLQRWAELPRLSVDLSDNAALSSFVAEDEEEAALEARADGTAQEQRLSHYVSSSFSLQGTPWSCDCRLLWFQRRLLRQRRQQSKSPEAGYNAEPRCTVPGASDWTVVISELRPDTPYCAGDASSRGNVVATDVPAVYCIIVVFAALHSFCLSVY</sequence>
<proteinExistence type="predicted"/>
<dbReference type="VEuPathDB" id="VectorBase:RSAN_036027"/>
<keyword evidence="1" id="KW-0433">Leucine-rich repeat</keyword>
<evidence type="ECO:0000256" key="2">
    <source>
        <dbReference type="ARBA" id="ARBA00022729"/>
    </source>
</evidence>
<evidence type="ECO:0008006" key="7">
    <source>
        <dbReference type="Google" id="ProtNLM"/>
    </source>
</evidence>
<dbReference type="FunFam" id="3.80.10.10:FF:001164">
    <property type="entry name" value="GH01279p"/>
    <property type="match status" value="1"/>
</dbReference>
<dbReference type="Pfam" id="PF13855">
    <property type="entry name" value="LRR_8"/>
    <property type="match status" value="8"/>
</dbReference>
<name>A0A9D4SSM4_RHISA</name>